<dbReference type="AlphaFoldDB" id="A0EET1"/>
<keyword evidence="2" id="KW-1185">Reference proteome</keyword>
<dbReference type="HOGENOM" id="CLU_2763328_0_0_1"/>
<dbReference type="RefSeq" id="XP_001461195.1">
    <property type="nucleotide sequence ID" value="XM_001461158.1"/>
</dbReference>
<dbReference type="GeneID" id="5046980"/>
<dbReference type="EMBL" id="CT868674">
    <property type="protein sequence ID" value="CAK93822.1"/>
    <property type="molecule type" value="Genomic_DNA"/>
</dbReference>
<evidence type="ECO:0000313" key="2">
    <source>
        <dbReference type="Proteomes" id="UP000000600"/>
    </source>
</evidence>
<proteinExistence type="predicted"/>
<sequence length="70" mass="7935">MVQLLLINCLTLPHDTLLKVVLCSKNIFSYTPVLITNIQPTHSPSKKGSPNKQLIGYRKFQEEKLRANCP</sequence>
<accession>A0EET1</accession>
<protein>
    <submittedName>
        <fullName evidence="1">Uncharacterized protein</fullName>
    </submittedName>
</protein>
<gene>
    <name evidence="1" type="ORF">GSPATT00026145001</name>
</gene>
<dbReference type="Proteomes" id="UP000000600">
    <property type="component" value="Unassembled WGS sequence"/>
</dbReference>
<reference evidence="1 2" key="1">
    <citation type="journal article" date="2006" name="Nature">
        <title>Global trends of whole-genome duplications revealed by the ciliate Paramecium tetraurelia.</title>
        <authorList>
            <consortium name="Genoscope"/>
            <person name="Aury J.-M."/>
            <person name="Jaillon O."/>
            <person name="Duret L."/>
            <person name="Noel B."/>
            <person name="Jubin C."/>
            <person name="Porcel B.M."/>
            <person name="Segurens B."/>
            <person name="Daubin V."/>
            <person name="Anthouard V."/>
            <person name="Aiach N."/>
            <person name="Arnaiz O."/>
            <person name="Billaut A."/>
            <person name="Beisson J."/>
            <person name="Blanc I."/>
            <person name="Bouhouche K."/>
            <person name="Camara F."/>
            <person name="Duharcourt S."/>
            <person name="Guigo R."/>
            <person name="Gogendeau D."/>
            <person name="Katinka M."/>
            <person name="Keller A.-M."/>
            <person name="Kissmehl R."/>
            <person name="Klotz C."/>
            <person name="Koll F."/>
            <person name="Le Moue A."/>
            <person name="Lepere C."/>
            <person name="Malinsky S."/>
            <person name="Nowacki M."/>
            <person name="Nowak J.K."/>
            <person name="Plattner H."/>
            <person name="Poulain J."/>
            <person name="Ruiz F."/>
            <person name="Serrano V."/>
            <person name="Zagulski M."/>
            <person name="Dessen P."/>
            <person name="Betermier M."/>
            <person name="Weissenbach J."/>
            <person name="Scarpelli C."/>
            <person name="Schachter V."/>
            <person name="Sperling L."/>
            <person name="Meyer E."/>
            <person name="Cohen J."/>
            <person name="Wincker P."/>
        </authorList>
    </citation>
    <scope>NUCLEOTIDE SEQUENCE [LARGE SCALE GENOMIC DNA]</scope>
    <source>
        <strain evidence="1 2">Stock d4-2</strain>
    </source>
</reference>
<organism evidence="1 2">
    <name type="scientific">Paramecium tetraurelia</name>
    <dbReference type="NCBI Taxonomy" id="5888"/>
    <lineage>
        <taxon>Eukaryota</taxon>
        <taxon>Sar</taxon>
        <taxon>Alveolata</taxon>
        <taxon>Ciliophora</taxon>
        <taxon>Intramacronucleata</taxon>
        <taxon>Oligohymenophorea</taxon>
        <taxon>Peniculida</taxon>
        <taxon>Parameciidae</taxon>
        <taxon>Paramecium</taxon>
    </lineage>
</organism>
<name>A0EET1_PARTE</name>
<dbReference type="InParanoid" id="A0EET1"/>
<dbReference type="KEGG" id="ptm:GSPATT00026145001"/>
<evidence type="ECO:0000313" key="1">
    <source>
        <dbReference type="EMBL" id="CAK93822.1"/>
    </source>
</evidence>